<dbReference type="OrthoDB" id="429145at2759"/>
<evidence type="ECO:0000313" key="3">
    <source>
        <dbReference type="Proteomes" id="UP000614610"/>
    </source>
</evidence>
<dbReference type="GO" id="GO:0008270">
    <property type="term" value="F:zinc ion binding"/>
    <property type="evidence" value="ECO:0007669"/>
    <property type="project" value="InterPro"/>
</dbReference>
<evidence type="ECO:0000313" key="2">
    <source>
        <dbReference type="EMBL" id="KAF3223060.1"/>
    </source>
</evidence>
<sequence>MQVAKFVYFFKVAAYGLFLSEILACPDHLHHEEDRLRKRAEPGGNVTWAYEASYDWGRLSDSFELCQIGTQQSPIPLSLTQGLSLNHRPYFHYSDTYNASLHNWGYGPAVTLAHPKDDFSQLPHFTFEEESGMNETVYLTGWHIHAPADHSVSGDRSKAELHLVHVSSTGKPRAVVAIRIDPGNTISPFFSHLPPLIRFKDTETRVPIENFNPVLALAEVNFLNEFWTYKGSLTSPPCSEGIRWFVARNILFVGVKQMQEILFNSIYSARQEQEVWLHQINV</sequence>
<name>A0A8H8VME4_ORBOL</name>
<organism evidence="2 3">
    <name type="scientific">Orbilia oligospora</name>
    <name type="common">Nematode-trapping fungus</name>
    <name type="synonym">Arthrobotrys oligospora</name>
    <dbReference type="NCBI Taxonomy" id="2813651"/>
    <lineage>
        <taxon>Eukaryota</taxon>
        <taxon>Fungi</taxon>
        <taxon>Dikarya</taxon>
        <taxon>Ascomycota</taxon>
        <taxon>Pezizomycotina</taxon>
        <taxon>Orbiliomycetes</taxon>
        <taxon>Orbiliales</taxon>
        <taxon>Orbiliaceae</taxon>
        <taxon>Orbilia</taxon>
    </lineage>
</organism>
<dbReference type="SMART" id="SM01057">
    <property type="entry name" value="Carb_anhydrase"/>
    <property type="match status" value="1"/>
</dbReference>
<dbReference type="Proteomes" id="UP000614610">
    <property type="component" value="Unassembled WGS sequence"/>
</dbReference>
<dbReference type="GO" id="GO:0004089">
    <property type="term" value="F:carbonate dehydratase activity"/>
    <property type="evidence" value="ECO:0007669"/>
    <property type="project" value="InterPro"/>
</dbReference>
<dbReference type="PROSITE" id="PS51144">
    <property type="entry name" value="ALPHA_CA_2"/>
    <property type="match status" value="1"/>
</dbReference>
<dbReference type="PANTHER" id="PTHR18952:SF274">
    <property type="entry name" value="ALPHA-CARBONIC ANHYDRASE DOMAIN-CONTAINING PROTEIN"/>
    <property type="match status" value="1"/>
</dbReference>
<dbReference type="CDD" id="cd03124">
    <property type="entry name" value="alpha_CA_prokaryotic_like"/>
    <property type="match status" value="1"/>
</dbReference>
<feature type="domain" description="Alpha-carbonic anhydrase" evidence="1">
    <location>
        <begin position="46"/>
        <end position="282"/>
    </location>
</feature>
<dbReference type="InterPro" id="IPR023561">
    <property type="entry name" value="Carbonic_anhydrase_a-class"/>
</dbReference>
<reference evidence="2" key="1">
    <citation type="submission" date="2019-06" db="EMBL/GenBank/DDBJ databases">
        <authorList>
            <person name="Palmer J.M."/>
        </authorList>
    </citation>
    <scope>NUCLEOTIDE SEQUENCE</scope>
    <source>
        <strain evidence="2">TWF679</strain>
    </source>
</reference>
<evidence type="ECO:0000259" key="1">
    <source>
        <dbReference type="PROSITE" id="PS51144"/>
    </source>
</evidence>
<dbReference type="AlphaFoldDB" id="A0A8H8VME4"/>
<gene>
    <name evidence="2" type="ORF">TWF679_004258</name>
</gene>
<dbReference type="InterPro" id="IPR001148">
    <property type="entry name" value="CA_dom"/>
</dbReference>
<dbReference type="InterPro" id="IPR036398">
    <property type="entry name" value="CA_dom_sf"/>
</dbReference>
<dbReference type="InterPro" id="IPR041891">
    <property type="entry name" value="Alpha_CA_prokaryot-like"/>
</dbReference>
<dbReference type="SUPFAM" id="SSF51069">
    <property type="entry name" value="Carbonic anhydrase"/>
    <property type="match status" value="1"/>
</dbReference>
<accession>A0A8H8VME4</accession>
<dbReference type="Gene3D" id="3.10.200.10">
    <property type="entry name" value="Alpha carbonic anhydrase"/>
    <property type="match status" value="1"/>
</dbReference>
<protein>
    <recommendedName>
        <fullName evidence="1">Alpha-carbonic anhydrase domain-containing protein</fullName>
    </recommendedName>
</protein>
<dbReference type="Pfam" id="PF00194">
    <property type="entry name" value="Carb_anhydrase"/>
    <property type="match status" value="1"/>
</dbReference>
<dbReference type="EMBL" id="WIWT01000002">
    <property type="protein sequence ID" value="KAF3223060.1"/>
    <property type="molecule type" value="Genomic_DNA"/>
</dbReference>
<dbReference type="PANTHER" id="PTHR18952">
    <property type="entry name" value="CARBONIC ANHYDRASE"/>
    <property type="match status" value="1"/>
</dbReference>
<proteinExistence type="predicted"/>
<comment type="caution">
    <text evidence="2">The sequence shown here is derived from an EMBL/GenBank/DDBJ whole genome shotgun (WGS) entry which is preliminary data.</text>
</comment>